<dbReference type="SUPFAM" id="SSF51445">
    <property type="entry name" value="(Trans)glycosidases"/>
    <property type="match status" value="1"/>
</dbReference>
<keyword evidence="2" id="KW-1185">Reference proteome</keyword>
<dbReference type="Proteomes" id="UP000182360">
    <property type="component" value="Unassembled WGS sequence"/>
</dbReference>
<evidence type="ECO:0000313" key="1">
    <source>
        <dbReference type="EMBL" id="SEQ52862.1"/>
    </source>
</evidence>
<dbReference type="Gene3D" id="3.20.20.80">
    <property type="entry name" value="Glycosidases"/>
    <property type="match status" value="1"/>
</dbReference>
<dbReference type="InterPro" id="IPR017853">
    <property type="entry name" value="GH"/>
</dbReference>
<proteinExistence type="predicted"/>
<dbReference type="RefSeq" id="WP_074643856.1">
    <property type="nucleotide sequence ID" value="NZ_FOFU01000005.1"/>
</dbReference>
<accession>A0A1H9GS04</accession>
<evidence type="ECO:0000313" key="2">
    <source>
        <dbReference type="Proteomes" id="UP000182360"/>
    </source>
</evidence>
<name>A0A1H9GS04_9SPIR</name>
<gene>
    <name evidence="1" type="ORF">SAMN04487977_105117</name>
</gene>
<sequence length="496" mass="57449">MNKVILTPATCALDMGDGSERGLYVNQDYILQKLKKVHRGISLMYSYYPNDKEWPTRACEIDTGRESTGAWDSPYENYFPYRGGREGLRDNEPFNFMKEIRRHGMDVVLTLTIDPHLKEEDIIPIAKDLRPYGRVLLRINHECTGDWFCYTKRATYQEIADFFVMTCKVMHKYAPNVKMILCAGMYMSDGKLEMEDIFLEAHKAADIWSGDNYLSLHWGWPNDIVSKDTINYARYSVKEVYEKCKLTYKRLKKITGQDKPMVLSELNADGDVAGPFAQSNMMKEFMELLQADKEKWLSAFTFYQFRDDGRLGLEITDPNNSEIGIEQPIMAMYREQLHRPFFSQKIKKGEDAGEFPVKLRWGGAEDAEGIEVPVKLSKTPVQFELHFNDKLIPLNMMIEFNGWWFYKAPGTKYVDLMPYFFESKNAVKKPGTFKLHYFLPPADGMNCPQKGCKPAGDPYEVKDGDWLYNYYAELPELPEISLLEKAVCIKTTKCIK</sequence>
<dbReference type="EMBL" id="FOFU01000005">
    <property type="protein sequence ID" value="SEQ52862.1"/>
    <property type="molecule type" value="Genomic_DNA"/>
</dbReference>
<dbReference type="STRING" id="163.SAMN04487775_11031"/>
<organism evidence="1 2">
    <name type="scientific">Treponema bryantii</name>
    <dbReference type="NCBI Taxonomy" id="163"/>
    <lineage>
        <taxon>Bacteria</taxon>
        <taxon>Pseudomonadati</taxon>
        <taxon>Spirochaetota</taxon>
        <taxon>Spirochaetia</taxon>
        <taxon>Spirochaetales</taxon>
        <taxon>Treponemataceae</taxon>
        <taxon>Treponema</taxon>
    </lineage>
</organism>
<dbReference type="AlphaFoldDB" id="A0A1H9GS04"/>
<reference evidence="1 2" key="1">
    <citation type="submission" date="2016-10" db="EMBL/GenBank/DDBJ databases">
        <authorList>
            <person name="de Groot N.N."/>
        </authorList>
    </citation>
    <scope>NUCLEOTIDE SEQUENCE [LARGE SCALE GENOMIC DNA]</scope>
    <source>
        <strain evidence="1 2">B25</strain>
    </source>
</reference>
<protein>
    <recommendedName>
        <fullName evidence="3">Glycosyl hydrolase catalytic core</fullName>
    </recommendedName>
</protein>
<evidence type="ECO:0008006" key="3">
    <source>
        <dbReference type="Google" id="ProtNLM"/>
    </source>
</evidence>